<dbReference type="RefSeq" id="WP_167980956.1">
    <property type="nucleotide sequence ID" value="NZ_JAATEJ010000001.1"/>
</dbReference>
<protein>
    <submittedName>
        <fullName evidence="3">Helix-turn-helix domain-containing protein</fullName>
    </submittedName>
</protein>
<evidence type="ECO:0000313" key="3">
    <source>
        <dbReference type="EMBL" id="NJP42103.1"/>
    </source>
</evidence>
<dbReference type="Pfam" id="PF17765">
    <property type="entry name" value="MLTR_LBD"/>
    <property type="match status" value="1"/>
</dbReference>
<dbReference type="PANTHER" id="PTHR35010">
    <property type="entry name" value="BLL4672 PROTEIN-RELATED"/>
    <property type="match status" value="1"/>
</dbReference>
<dbReference type="InterPro" id="IPR041413">
    <property type="entry name" value="MLTR_LBD"/>
</dbReference>
<feature type="region of interest" description="Disordered" evidence="1">
    <location>
        <begin position="1"/>
        <end position="28"/>
    </location>
</feature>
<proteinExistence type="predicted"/>
<feature type="compositionally biased region" description="Low complexity" evidence="1">
    <location>
        <begin position="11"/>
        <end position="28"/>
    </location>
</feature>
<dbReference type="Proteomes" id="UP000734511">
    <property type="component" value="Unassembled WGS sequence"/>
</dbReference>
<feature type="compositionally biased region" description="Basic and acidic residues" evidence="1">
    <location>
        <begin position="317"/>
        <end position="333"/>
    </location>
</feature>
<evidence type="ECO:0000313" key="4">
    <source>
        <dbReference type="Proteomes" id="UP000734511"/>
    </source>
</evidence>
<keyword evidence="4" id="KW-1185">Reference proteome</keyword>
<sequence length="351" mass="38732">MPQSPAVPRTPAADPDAGRPAAGRTGAARRTELAAFLRSRRARVTPEDVGMPPGLRRRTPGLRREEVAQLAGVGVTWYTWLEQGRPINASVQVLDAVARVLLLDATEREHLYRLAGIPFVREPEADTDTVGEETQGILDALDPLPAAIYNARYDVRATNATYRAMWPMTSIVERWERNVLYKLFTVPACCQTFVNSADELPWMVAQVRRSYGRHVGEPAWESFIQLMVESSATFAQLWASGDVAAPGKRIKTFQHQAVGVVTLSSMSLSIDGMAEHRYVVYTPVSEEDRRRIETLRSFTDPVVGCSEHGRKLSVILADREGGDASRKSKERDPSASSADMPRSLTRGATGN</sequence>
<dbReference type="SUPFAM" id="SSF47413">
    <property type="entry name" value="lambda repressor-like DNA-binding domains"/>
    <property type="match status" value="1"/>
</dbReference>
<dbReference type="EMBL" id="JAATEJ010000001">
    <property type="protein sequence ID" value="NJP42103.1"/>
    <property type="molecule type" value="Genomic_DNA"/>
</dbReference>
<dbReference type="SMART" id="SM00530">
    <property type="entry name" value="HTH_XRE"/>
    <property type="match status" value="1"/>
</dbReference>
<dbReference type="InterPro" id="IPR010982">
    <property type="entry name" value="Lambda_DNA-bd_dom_sf"/>
</dbReference>
<feature type="domain" description="HTH cro/C1-type" evidence="2">
    <location>
        <begin position="36"/>
        <end position="108"/>
    </location>
</feature>
<organism evidence="3 4">
    <name type="scientific">Actinacidiphila epipremni</name>
    <dbReference type="NCBI Taxonomy" id="2053013"/>
    <lineage>
        <taxon>Bacteria</taxon>
        <taxon>Bacillati</taxon>
        <taxon>Actinomycetota</taxon>
        <taxon>Actinomycetes</taxon>
        <taxon>Kitasatosporales</taxon>
        <taxon>Streptomycetaceae</taxon>
        <taxon>Actinacidiphila</taxon>
    </lineage>
</organism>
<comment type="caution">
    <text evidence="3">The sequence shown here is derived from an EMBL/GenBank/DDBJ whole genome shotgun (WGS) entry which is preliminary data.</text>
</comment>
<reference evidence="3 4" key="1">
    <citation type="submission" date="2020-03" db="EMBL/GenBank/DDBJ databases">
        <title>WGS of actinomycetes isolated from Thailand.</title>
        <authorList>
            <person name="Thawai C."/>
        </authorList>
    </citation>
    <scope>NUCLEOTIDE SEQUENCE [LARGE SCALE GENOMIC DNA]</scope>
    <source>
        <strain evidence="3 4">PRB2-1</strain>
    </source>
</reference>
<dbReference type="PANTHER" id="PTHR35010:SF2">
    <property type="entry name" value="BLL4672 PROTEIN"/>
    <property type="match status" value="1"/>
</dbReference>
<gene>
    <name evidence="3" type="ORF">HCN08_01525</name>
</gene>
<dbReference type="InterPro" id="IPR001387">
    <property type="entry name" value="Cro/C1-type_HTH"/>
</dbReference>
<accession>A0ABX0ZKC9</accession>
<feature type="region of interest" description="Disordered" evidence="1">
    <location>
        <begin position="316"/>
        <end position="351"/>
    </location>
</feature>
<dbReference type="Pfam" id="PF13560">
    <property type="entry name" value="HTH_31"/>
    <property type="match status" value="1"/>
</dbReference>
<name>A0ABX0ZKC9_9ACTN</name>
<dbReference type="Gene3D" id="1.10.260.40">
    <property type="entry name" value="lambda repressor-like DNA-binding domains"/>
    <property type="match status" value="1"/>
</dbReference>
<dbReference type="Gene3D" id="3.30.450.180">
    <property type="match status" value="1"/>
</dbReference>
<dbReference type="CDD" id="cd00093">
    <property type="entry name" value="HTH_XRE"/>
    <property type="match status" value="1"/>
</dbReference>
<evidence type="ECO:0000259" key="2">
    <source>
        <dbReference type="SMART" id="SM00530"/>
    </source>
</evidence>
<evidence type="ECO:0000256" key="1">
    <source>
        <dbReference type="SAM" id="MobiDB-lite"/>
    </source>
</evidence>